<reference evidence="11" key="1">
    <citation type="submission" date="2021-09" db="EMBL/GenBank/DDBJ databases">
        <authorList>
            <consortium name="AG Swart"/>
            <person name="Singh M."/>
            <person name="Singh A."/>
            <person name="Seah K."/>
            <person name="Emmerich C."/>
        </authorList>
    </citation>
    <scope>NUCLEOTIDE SEQUENCE</scope>
    <source>
        <strain evidence="11">ATCC30299</strain>
    </source>
</reference>
<dbReference type="GO" id="GO:0051539">
    <property type="term" value="F:4 iron, 4 sulfur cluster binding"/>
    <property type="evidence" value="ECO:0007669"/>
    <property type="project" value="UniProtKB-KW"/>
</dbReference>
<feature type="short sequence motif" description="Cx2C motif 2" evidence="9">
    <location>
        <begin position="172"/>
        <end position="175"/>
    </location>
</feature>
<feature type="short sequence motif" description="Cx2C motif 1" evidence="9">
    <location>
        <begin position="161"/>
        <end position="164"/>
    </location>
</feature>
<dbReference type="AlphaFoldDB" id="A0AAU9K028"/>
<comment type="function">
    <text evidence="9">Component of the cytosolic iron-sulfur (Fe-S) protein assembly (CIA) machinery. Required for the maturation of extramitochondrial Fe-S proteins. Part of an electron transfer chain functioning in an early step of cytosolic Fe-S biogenesis, facilitating the de novo assembly of a [4Fe-4S] cluster on the cytosolic Fe-S scaffold complex. Electrons are transferred from NADPH via a FAD- and FMN-containing diflavin oxidoreductase. Together with the diflavin oxidoreductase, also required for the assembly of the diferric tyrosyl radical cofactor of ribonucleotide reductase (RNR), probably by providing electrons for reduction during radical cofactor maturation in the catalytic small subunit.</text>
</comment>
<evidence type="ECO:0000313" key="12">
    <source>
        <dbReference type="Proteomes" id="UP001162131"/>
    </source>
</evidence>
<dbReference type="InterPro" id="IPR007785">
    <property type="entry name" value="Anamorsin"/>
</dbReference>
<evidence type="ECO:0000256" key="4">
    <source>
        <dbReference type="ARBA" id="ARBA00022490"/>
    </source>
</evidence>
<feature type="binding site" evidence="9">
    <location>
        <position position="172"/>
    </location>
    <ligand>
        <name>[4Fe-4S] cluster</name>
        <dbReference type="ChEBI" id="CHEBI:49883"/>
    </ligand>
</feature>
<dbReference type="GO" id="GO:0005758">
    <property type="term" value="C:mitochondrial intermembrane space"/>
    <property type="evidence" value="ECO:0007669"/>
    <property type="project" value="UniProtKB-SubCell"/>
</dbReference>
<dbReference type="EMBL" id="CAJZBQ010000051">
    <property type="protein sequence ID" value="CAG9330207.1"/>
    <property type="molecule type" value="Genomic_DNA"/>
</dbReference>
<evidence type="ECO:0000256" key="5">
    <source>
        <dbReference type="ARBA" id="ARBA00022723"/>
    </source>
</evidence>
<evidence type="ECO:0000259" key="10">
    <source>
        <dbReference type="Pfam" id="PF05093"/>
    </source>
</evidence>
<evidence type="ECO:0000256" key="6">
    <source>
        <dbReference type="ARBA" id="ARBA00023004"/>
    </source>
</evidence>
<dbReference type="GO" id="GO:0016226">
    <property type="term" value="P:iron-sulfur cluster assembly"/>
    <property type="evidence" value="ECO:0007669"/>
    <property type="project" value="UniProtKB-UniRule"/>
</dbReference>
<feature type="binding site" evidence="9">
    <location>
        <position position="136"/>
    </location>
    <ligand>
        <name>[2Fe-2S] cluster</name>
        <dbReference type="ChEBI" id="CHEBI:190135"/>
    </ligand>
</feature>
<evidence type="ECO:0000256" key="2">
    <source>
        <dbReference type="ARBA" id="ARBA00008169"/>
    </source>
</evidence>
<dbReference type="Proteomes" id="UP001162131">
    <property type="component" value="Unassembled WGS sequence"/>
</dbReference>
<keyword evidence="12" id="KW-1185">Reference proteome</keyword>
<gene>
    <name evidence="11" type="ORF">BSTOLATCC_MIC50807</name>
</gene>
<dbReference type="GO" id="GO:0009055">
    <property type="term" value="F:electron transfer activity"/>
    <property type="evidence" value="ECO:0007669"/>
    <property type="project" value="UniProtKB-UniRule"/>
</dbReference>
<keyword evidence="9" id="KW-0001">2Fe-2S</keyword>
<dbReference type="Pfam" id="PF05093">
    <property type="entry name" value="CIAPIN1"/>
    <property type="match status" value="1"/>
</dbReference>
<evidence type="ECO:0000313" key="11">
    <source>
        <dbReference type="EMBL" id="CAG9330207.1"/>
    </source>
</evidence>
<feature type="binding site" evidence="9">
    <location>
        <position position="175"/>
    </location>
    <ligand>
        <name>[4Fe-4S] cluster</name>
        <dbReference type="ChEBI" id="CHEBI:49883"/>
    </ligand>
</feature>
<dbReference type="PANTHER" id="PTHR13273">
    <property type="entry name" value="ANAMORSIN"/>
    <property type="match status" value="1"/>
</dbReference>
<evidence type="ECO:0000256" key="7">
    <source>
        <dbReference type="ARBA" id="ARBA00023014"/>
    </source>
</evidence>
<feature type="binding site" evidence="9">
    <location>
        <position position="129"/>
    </location>
    <ligand>
        <name>[2Fe-2S] cluster</name>
        <dbReference type="ChEBI" id="CHEBI:190135"/>
    </ligand>
</feature>
<dbReference type="InterPro" id="IPR046408">
    <property type="entry name" value="CIAPIN1"/>
</dbReference>
<dbReference type="PANTHER" id="PTHR13273:SF14">
    <property type="entry name" value="ANAMORSIN"/>
    <property type="match status" value="1"/>
</dbReference>
<comment type="cofactor">
    <cofactor evidence="9">
        <name>[2Fe-2S] cluster</name>
        <dbReference type="ChEBI" id="CHEBI:190135"/>
    </cofactor>
</comment>
<evidence type="ECO:0000256" key="9">
    <source>
        <dbReference type="HAMAP-Rule" id="MF_03115"/>
    </source>
</evidence>
<comment type="subcellular location">
    <subcellularLocation>
        <location evidence="9">Cytoplasm</location>
    </subcellularLocation>
    <subcellularLocation>
        <location evidence="9">Mitochondrion intermembrane space</location>
    </subcellularLocation>
</comment>
<comment type="cofactor">
    <cofactor evidence="1 9">
        <name>[4Fe-4S] cluster</name>
        <dbReference type="ChEBI" id="CHEBI:49883"/>
    </cofactor>
</comment>
<dbReference type="HAMAP" id="MF_03115">
    <property type="entry name" value="Anamorsin"/>
    <property type="match status" value="1"/>
</dbReference>
<feature type="binding site" evidence="9">
    <location>
        <position position="141"/>
    </location>
    <ligand>
        <name>[2Fe-2S] cluster</name>
        <dbReference type="ChEBI" id="CHEBI:190135"/>
    </ligand>
</feature>
<comment type="subunit">
    <text evidence="9">Monomer.</text>
</comment>
<feature type="binding site" evidence="9">
    <location>
        <position position="161"/>
    </location>
    <ligand>
        <name>[4Fe-4S] cluster</name>
        <dbReference type="ChEBI" id="CHEBI:49883"/>
    </ligand>
</feature>
<keyword evidence="8 9" id="KW-0496">Mitochondrion</keyword>
<feature type="region of interest" description="Fe-S binding site B" evidence="9">
    <location>
        <begin position="161"/>
        <end position="175"/>
    </location>
</feature>
<feature type="domain" description="Anamorsin C-terminal" evidence="10">
    <location>
        <begin position="158"/>
        <end position="188"/>
    </location>
</feature>
<keyword evidence="6 9" id="KW-0408">Iron</keyword>
<evidence type="ECO:0000256" key="8">
    <source>
        <dbReference type="ARBA" id="ARBA00023128"/>
    </source>
</evidence>
<comment type="domain">
    <text evidence="9">The twin Cx2C motifs are involved in the recognition by the mitochondrial MIA40-ERV1 disulfide relay system. The formation of 2 disulfide bonds in the Cx2C motifs through dithiol/disulfide exchange reactions effectively traps the protein in the mitochondrial intermembrane space.</text>
</comment>
<evidence type="ECO:0000256" key="3">
    <source>
        <dbReference type="ARBA" id="ARBA00022485"/>
    </source>
</evidence>
<evidence type="ECO:0000256" key="1">
    <source>
        <dbReference type="ARBA" id="ARBA00001966"/>
    </source>
</evidence>
<keyword evidence="5 9" id="KW-0479">Metal-binding</keyword>
<keyword evidence="7 9" id="KW-0411">Iron-sulfur</keyword>
<sequence>MSELSNLLSLPPNSAQELIFTSEILPHLSARIKSIYTALQPSGTFSINLSSPLSEDEINTHRRTLIFSGFTNISLSPSQISAKKPASTEAVELKSVWTSAIENPGESINEDDLLKQDEEYKELSSKQDCLTKPKPCKNCTCGRAKELQDASKPSELPSSSCGRCHLGDAFRCAGCPYRGLPAFNPGEAPAIELGNSATEGEAKIVGGKVKIDI</sequence>
<proteinExistence type="inferred from homology"/>
<feature type="binding site" evidence="9">
    <location>
        <position position="164"/>
    </location>
    <ligand>
        <name>[4Fe-4S] cluster</name>
        <dbReference type="ChEBI" id="CHEBI:49883"/>
    </ligand>
</feature>
<dbReference type="GO" id="GO:0046872">
    <property type="term" value="F:metal ion binding"/>
    <property type="evidence" value="ECO:0007669"/>
    <property type="project" value="UniProtKB-KW"/>
</dbReference>
<accession>A0AAU9K028</accession>
<comment type="caution">
    <text evidence="11">The sequence shown here is derived from an EMBL/GenBank/DDBJ whole genome shotgun (WGS) entry which is preliminary data.</text>
</comment>
<feature type="binding site" evidence="9">
    <location>
        <position position="139"/>
    </location>
    <ligand>
        <name>[2Fe-2S] cluster</name>
        <dbReference type="ChEBI" id="CHEBI:190135"/>
    </ligand>
</feature>
<name>A0AAU9K028_9CILI</name>
<keyword evidence="4 9" id="KW-0963">Cytoplasm</keyword>
<protein>
    <recommendedName>
        <fullName evidence="9">Anamorsin homolog</fullName>
    </recommendedName>
    <alternativeName>
        <fullName evidence="9">Fe-S cluster assembly protein DRE2 homolog</fullName>
    </alternativeName>
</protein>
<comment type="caution">
    <text evidence="9">Lacks conserved residue(s) required for the propagation of feature annotation.</text>
</comment>
<organism evidence="11 12">
    <name type="scientific">Blepharisma stoltei</name>
    <dbReference type="NCBI Taxonomy" id="1481888"/>
    <lineage>
        <taxon>Eukaryota</taxon>
        <taxon>Sar</taxon>
        <taxon>Alveolata</taxon>
        <taxon>Ciliophora</taxon>
        <taxon>Postciliodesmatophora</taxon>
        <taxon>Heterotrichea</taxon>
        <taxon>Heterotrichida</taxon>
        <taxon>Blepharismidae</taxon>
        <taxon>Blepharisma</taxon>
    </lineage>
</organism>
<comment type="similarity">
    <text evidence="2 9">Belongs to the anamorsin family.</text>
</comment>
<dbReference type="GO" id="GO:0051537">
    <property type="term" value="F:2 iron, 2 sulfur cluster binding"/>
    <property type="evidence" value="ECO:0007669"/>
    <property type="project" value="UniProtKB-UniRule"/>
</dbReference>
<comment type="domain">
    <text evidence="9">The N-terminal domain has structural similarity with S-adenosyl-L-methionine-dependent methyltransferases, but does not bind S-adenosyl-L-methionine. It is required for correct assembly of the 2 Fe-S clusters.</text>
</comment>
<keyword evidence="3 9" id="KW-0004">4Fe-4S</keyword>
<comment type="domain">
    <text evidence="9">The C-terminal domain binds 2 Fe-S clusters but is otherwise mostly in an intrinsically disordered conformation.</text>
</comment>